<dbReference type="EMBL" id="VIFM01000029">
    <property type="protein sequence ID" value="TQF16141.1"/>
    <property type="molecule type" value="Genomic_DNA"/>
</dbReference>
<evidence type="ECO:0000256" key="3">
    <source>
        <dbReference type="SAM" id="SignalP"/>
    </source>
</evidence>
<feature type="coiled-coil region" evidence="1">
    <location>
        <begin position="181"/>
        <end position="208"/>
    </location>
</feature>
<evidence type="ECO:0000256" key="1">
    <source>
        <dbReference type="SAM" id="Coils"/>
    </source>
</evidence>
<comment type="caution">
    <text evidence="4">The sequence shown here is derived from an EMBL/GenBank/DDBJ whole genome shotgun (WGS) entry which is preliminary data.</text>
</comment>
<organism evidence="4 5">
    <name type="scientific">Myxococcus llanfairpwllgwyngyllgogerychwyrndrobwllllantysiliogogogochensis</name>
    <dbReference type="NCBI Taxonomy" id="2590453"/>
    <lineage>
        <taxon>Bacteria</taxon>
        <taxon>Pseudomonadati</taxon>
        <taxon>Myxococcota</taxon>
        <taxon>Myxococcia</taxon>
        <taxon>Myxococcales</taxon>
        <taxon>Cystobacterineae</taxon>
        <taxon>Myxococcaceae</taxon>
        <taxon>Myxococcus</taxon>
    </lineage>
</organism>
<evidence type="ECO:0000313" key="4">
    <source>
        <dbReference type="EMBL" id="TQF16141.1"/>
    </source>
</evidence>
<name>A0A540X4H1_9BACT</name>
<dbReference type="AlphaFoldDB" id="A0A540X4H1"/>
<dbReference type="OrthoDB" id="5504020at2"/>
<feature type="compositionally biased region" description="Low complexity" evidence="2">
    <location>
        <begin position="272"/>
        <end position="281"/>
    </location>
</feature>
<feature type="chain" id="PRO_5022032099" evidence="3">
    <location>
        <begin position="21"/>
        <end position="355"/>
    </location>
</feature>
<feature type="region of interest" description="Disordered" evidence="2">
    <location>
        <begin position="241"/>
        <end position="318"/>
    </location>
</feature>
<protein>
    <submittedName>
        <fullName evidence="4">TetR family transcriptional regulator</fullName>
    </submittedName>
</protein>
<dbReference type="Proteomes" id="UP000315369">
    <property type="component" value="Unassembled WGS sequence"/>
</dbReference>
<feature type="signal peptide" evidence="3">
    <location>
        <begin position="1"/>
        <end position="20"/>
    </location>
</feature>
<dbReference type="RefSeq" id="WP_141642236.1">
    <property type="nucleotide sequence ID" value="NZ_VIFM01000029.1"/>
</dbReference>
<feature type="coiled-coil region" evidence="1">
    <location>
        <begin position="24"/>
        <end position="65"/>
    </location>
</feature>
<proteinExistence type="predicted"/>
<accession>A0A540X4H1</accession>
<dbReference type="Gene3D" id="1.10.287.1490">
    <property type="match status" value="1"/>
</dbReference>
<keyword evidence="1" id="KW-0175">Coiled coil</keyword>
<reference evidence="4 5" key="1">
    <citation type="submission" date="2019-06" db="EMBL/GenBank/DDBJ databases">
        <authorList>
            <person name="Livingstone P."/>
            <person name="Whitworth D."/>
        </authorList>
    </citation>
    <scope>NUCLEOTIDE SEQUENCE [LARGE SCALE GENOMIC DNA]</scope>
    <source>
        <strain evidence="4 5">AM401</strain>
    </source>
</reference>
<keyword evidence="5" id="KW-1185">Reference proteome</keyword>
<evidence type="ECO:0000256" key="2">
    <source>
        <dbReference type="SAM" id="MobiDB-lite"/>
    </source>
</evidence>
<gene>
    <name evidence="4" type="ORF">FJV41_10155</name>
</gene>
<keyword evidence="3" id="KW-0732">Signal</keyword>
<feature type="compositionally biased region" description="Basic and acidic residues" evidence="2">
    <location>
        <begin position="294"/>
        <end position="304"/>
    </location>
</feature>
<evidence type="ECO:0000313" key="5">
    <source>
        <dbReference type="Proteomes" id="UP000315369"/>
    </source>
</evidence>
<sequence length="355" mass="38238">MSPRPLALLLCLLCAVPVWAASGLEAARSRAQAARTEARSLRTQQQALRDELQGVAARIEALKAERKGRLTTGTELDAALRRSQELSGSLTGLAQAVSTAEGESERAHLALHQALSDELARLRGAWDQTADRGQRATLLEALRTTRTERDAVRAALPASRVPMMDKATAGGDDPEDLLEQADTLRDAEDKVRERLKSLRARITEVREEKDLDRRMSDFLGEESMFDEQDRRLRLRMRSGNLRVAPSDRGGGMFAGEADVSGGPPPGEGTDNPGIPTTPQPGTGTGRDPALPEPEPARATDRRPQVDGVRAQTLAAGGPVDLAAMEAEAKRLEALAHELDGRAGALEHRAQELATP</sequence>